<protein>
    <recommendedName>
        <fullName evidence="3">Zinc-binding metallo-peptidase</fullName>
    </recommendedName>
</protein>
<accession>L9UA53</accession>
<proteinExistence type="predicted"/>
<reference evidence="1 2" key="1">
    <citation type="journal article" date="2013" name="Genome Announc.">
        <title>Draft Genome of the Marine Gammaproteobacterium Halomonas titanicae.</title>
        <authorList>
            <person name="Sanchez-Porro C."/>
            <person name="de la Haba R.R."/>
            <person name="Cruz-Hernandez N."/>
            <person name="Gonzalez J.M."/>
            <person name="Reyes-Guirao C."/>
            <person name="Navarro-Sampedro L."/>
            <person name="Carballo M."/>
            <person name="Ventosa A."/>
        </authorList>
    </citation>
    <scope>NUCLEOTIDE SEQUENCE [LARGE SCALE GENOMIC DNA]</scope>
    <source>
        <strain evidence="1 2">BH1</strain>
    </source>
</reference>
<dbReference type="Proteomes" id="UP000011651">
    <property type="component" value="Unassembled WGS sequence"/>
</dbReference>
<evidence type="ECO:0000313" key="1">
    <source>
        <dbReference type="EMBL" id="ELY21123.1"/>
    </source>
</evidence>
<dbReference type="Pfam" id="PF15887">
    <property type="entry name" value="Peptidase_Mx"/>
    <property type="match status" value="1"/>
</dbReference>
<gene>
    <name evidence="1" type="ORF">HALTITAN_1996</name>
</gene>
<dbReference type="AlphaFoldDB" id="L9UA53"/>
<sequence length="334" mass="37904">MRFSFPRFQELYRMRVFSNPVGSGSLWFDNLATADGTPVAYDPQARAFVPMPPFCINRDVIGCNWIAPKEGAFCRACAMTALAPDPSLPNAIPNWAQTEAAKRWVLDNLGRWHWFRPEDPGAPPVFHLLAEGPTPVPMGHIEGVVTISVAEVDPVLVTTRREALEEPYRTMIGHMRHEISHMLWWRLSLREDFLSAFREMFGDERQDYQAALQHHYQNGPPPDWKERYLTTYASAHPHEDWAETAAHLLHLTDIADSFAASDLTSPELPSPQWDPYAEPDAERLIYVAASLTVGVNHVNRSMGLPDLYPFVLSETARHKLAFVHDWLRRGAQGL</sequence>
<dbReference type="PATRIC" id="fig|1204738.3.peg.2994"/>
<dbReference type="EMBL" id="AOPO01000008">
    <property type="protein sequence ID" value="ELY21123.1"/>
    <property type="molecule type" value="Genomic_DNA"/>
</dbReference>
<name>L9UA53_9GAMM</name>
<evidence type="ECO:0008006" key="3">
    <source>
        <dbReference type="Google" id="ProtNLM"/>
    </source>
</evidence>
<dbReference type="InterPro" id="IPR031321">
    <property type="entry name" value="UCP012641"/>
</dbReference>
<organism evidence="1 2">
    <name type="scientific">Vreelandella titanicae BH1</name>
    <dbReference type="NCBI Taxonomy" id="1204738"/>
    <lineage>
        <taxon>Bacteria</taxon>
        <taxon>Pseudomonadati</taxon>
        <taxon>Pseudomonadota</taxon>
        <taxon>Gammaproteobacteria</taxon>
        <taxon>Oceanospirillales</taxon>
        <taxon>Halomonadaceae</taxon>
        <taxon>Vreelandella</taxon>
    </lineage>
</organism>
<dbReference type="Gene3D" id="3.40.390.70">
    <property type="match status" value="1"/>
</dbReference>
<comment type="caution">
    <text evidence="1">The sequence shown here is derived from an EMBL/GenBank/DDBJ whole genome shotgun (WGS) entry which is preliminary data.</text>
</comment>
<evidence type="ECO:0000313" key="2">
    <source>
        <dbReference type="Proteomes" id="UP000011651"/>
    </source>
</evidence>